<evidence type="ECO:0000313" key="2">
    <source>
        <dbReference type="Proteomes" id="UP000066480"/>
    </source>
</evidence>
<name>A0A0K1JNJ1_9MICO</name>
<dbReference type="Proteomes" id="UP000066480">
    <property type="component" value="Chromosome"/>
</dbReference>
<dbReference type="KEGG" id="lmoi:VV02_24475"/>
<keyword evidence="2" id="KW-1185">Reference proteome</keyword>
<gene>
    <name evidence="1" type="ORF">VV02_24475</name>
</gene>
<sequence length="116" mass="12866">MFAASPASAQSGPRYVYDGSLSATKHVAKGVFHPDNADGSESFTVYDTWADSRSAGVKFKVEGGQWRDCRNTGGNGTHKTCTYRYAENQKLEWFAYVIDQDGPQPYVESVRANDWT</sequence>
<dbReference type="EMBL" id="CP011112">
    <property type="protein sequence ID" value="AKU18266.1"/>
    <property type="molecule type" value="Genomic_DNA"/>
</dbReference>
<reference evidence="1 2" key="1">
    <citation type="submission" date="2015-03" db="EMBL/GenBank/DDBJ databases">
        <title>Luteipulveratus halotolerans sp. nov., a novel actinobacterium (Dermacoccaceae) from Sarawak, Malaysia.</title>
        <authorList>
            <person name="Juboi H."/>
            <person name="Basik A."/>
            <person name="Shamsul S.S."/>
            <person name="Arnold P."/>
            <person name="Schmitt E.K."/>
            <person name="Sanglier J.-J."/>
            <person name="Yeo T."/>
        </authorList>
    </citation>
    <scope>NUCLEOTIDE SEQUENCE [LARGE SCALE GENOMIC DNA]</scope>
    <source>
        <strain evidence="1 2">MN07-A0370</strain>
    </source>
</reference>
<dbReference type="AlphaFoldDB" id="A0A0K1JNJ1"/>
<protein>
    <submittedName>
        <fullName evidence="1">Uncharacterized protein</fullName>
    </submittedName>
</protein>
<evidence type="ECO:0000313" key="1">
    <source>
        <dbReference type="EMBL" id="AKU18266.1"/>
    </source>
</evidence>
<dbReference type="STRING" id="571913.VV02_24475"/>
<organism evidence="1 2">
    <name type="scientific">Luteipulveratus mongoliensis</name>
    <dbReference type="NCBI Taxonomy" id="571913"/>
    <lineage>
        <taxon>Bacteria</taxon>
        <taxon>Bacillati</taxon>
        <taxon>Actinomycetota</taxon>
        <taxon>Actinomycetes</taxon>
        <taxon>Micrococcales</taxon>
        <taxon>Dermacoccaceae</taxon>
        <taxon>Luteipulveratus</taxon>
    </lineage>
</organism>
<proteinExistence type="predicted"/>
<accession>A0A0K1JNJ1</accession>